<organism evidence="2 3">
    <name type="scientific">Sphaerotilus mobilis</name>
    <dbReference type="NCBI Taxonomy" id="47994"/>
    <lineage>
        <taxon>Bacteria</taxon>
        <taxon>Pseudomonadati</taxon>
        <taxon>Pseudomonadota</taxon>
        <taxon>Betaproteobacteria</taxon>
        <taxon>Burkholderiales</taxon>
        <taxon>Sphaerotilaceae</taxon>
        <taxon>Sphaerotilus</taxon>
    </lineage>
</organism>
<gene>
    <name evidence="2" type="ORF">EV685_2482</name>
</gene>
<evidence type="ECO:0000313" key="2">
    <source>
        <dbReference type="EMBL" id="RZS54996.1"/>
    </source>
</evidence>
<dbReference type="Gene3D" id="3.40.50.12500">
    <property type="match status" value="1"/>
</dbReference>
<name>A0A4Q7LK32_9BURK</name>
<evidence type="ECO:0000256" key="1">
    <source>
        <dbReference type="ARBA" id="ARBA00038414"/>
    </source>
</evidence>
<dbReference type="OrthoDB" id="9791723at2"/>
<accession>A0A4Q7LK32</accession>
<dbReference type="PANTHER" id="PTHR28047">
    <property type="entry name" value="PROTEIN DCG1"/>
    <property type="match status" value="1"/>
</dbReference>
<dbReference type="AlphaFoldDB" id="A0A4Q7LK32"/>
<dbReference type="InterPro" id="IPR053714">
    <property type="entry name" value="Iso_Racemase_Enz_sf"/>
</dbReference>
<comment type="similarity">
    <text evidence="1">Belongs to the HyuE racemase family.</text>
</comment>
<dbReference type="RefSeq" id="WP_130482298.1">
    <property type="nucleotide sequence ID" value="NZ_SGWV01000009.1"/>
</dbReference>
<proteinExistence type="inferred from homology"/>
<dbReference type="EMBL" id="SGWV01000009">
    <property type="protein sequence ID" value="RZS54996.1"/>
    <property type="molecule type" value="Genomic_DNA"/>
</dbReference>
<keyword evidence="3" id="KW-1185">Reference proteome</keyword>
<evidence type="ECO:0000313" key="3">
    <source>
        <dbReference type="Proteomes" id="UP000293433"/>
    </source>
</evidence>
<dbReference type="GO" id="GO:0047661">
    <property type="term" value="F:amino-acid racemase activity"/>
    <property type="evidence" value="ECO:0007669"/>
    <property type="project" value="InterPro"/>
</dbReference>
<reference evidence="2 3" key="1">
    <citation type="submission" date="2019-02" db="EMBL/GenBank/DDBJ databases">
        <title>Genomic Encyclopedia of Type Strains, Phase IV (KMG-IV): sequencing the most valuable type-strain genomes for metagenomic binning, comparative biology and taxonomic classification.</title>
        <authorList>
            <person name="Goeker M."/>
        </authorList>
    </citation>
    <scope>NUCLEOTIDE SEQUENCE [LARGE SCALE GENOMIC DNA]</scope>
    <source>
        <strain evidence="2 3">DSM 10617</strain>
    </source>
</reference>
<dbReference type="InterPro" id="IPR015942">
    <property type="entry name" value="Asp/Glu/hydantoin_racemase"/>
</dbReference>
<dbReference type="InterPro" id="IPR052186">
    <property type="entry name" value="Hydantoin_racemase-like"/>
</dbReference>
<dbReference type="Pfam" id="PF01177">
    <property type="entry name" value="Asp_Glu_race"/>
    <property type="match status" value="1"/>
</dbReference>
<protein>
    <submittedName>
        <fullName evidence="2">Asp/Glu/hydantoin racemase</fullName>
    </submittedName>
</protein>
<dbReference type="PANTHER" id="PTHR28047:SF5">
    <property type="entry name" value="PROTEIN DCG1"/>
    <property type="match status" value="1"/>
</dbReference>
<dbReference type="Proteomes" id="UP000293433">
    <property type="component" value="Unassembled WGS sequence"/>
</dbReference>
<sequence>MRLLVINPNISTGVTALIEAEARRSAEPGTVLTMRTAPLGVAYIETRFEALIGAWATAQIAAADHAGHDAVIVAAFGDPGVAALREALPVPVIGLTEAALASSMLLGRRVSIIAISQRIQAWYREVVRELGQLDRLASIRALDQTLGRIDRIGDEHADALLALCERAVHEDGAEVLILAGAPLAGLARQIEARLPVPVVDGVGSAVRQASALVRQRPAPAVAGGGAPPPLKANAGLPDAIVRLLADGAERVAQARLQQASPQTPRNNE</sequence>
<comment type="caution">
    <text evidence="2">The sequence shown here is derived from an EMBL/GenBank/DDBJ whole genome shotgun (WGS) entry which is preliminary data.</text>
</comment>